<dbReference type="OrthoDB" id="8439474at2"/>
<evidence type="ECO:0000313" key="2">
    <source>
        <dbReference type="EMBL" id="PYF06829.1"/>
    </source>
</evidence>
<dbReference type="PROSITE" id="PS51186">
    <property type="entry name" value="GNAT"/>
    <property type="match status" value="1"/>
</dbReference>
<evidence type="ECO:0000313" key="3">
    <source>
        <dbReference type="Proteomes" id="UP000247416"/>
    </source>
</evidence>
<dbReference type="EMBL" id="QJTJ01000007">
    <property type="protein sequence ID" value="PYF06829.1"/>
    <property type="molecule type" value="Genomic_DNA"/>
</dbReference>
<gene>
    <name evidence="2" type="ORF">BJ095_10763</name>
</gene>
<dbReference type="InterPro" id="IPR016181">
    <property type="entry name" value="Acyl_CoA_acyltransferase"/>
</dbReference>
<dbReference type="Pfam" id="PF12746">
    <property type="entry name" value="GNAT_acetyltran"/>
    <property type="match status" value="1"/>
</dbReference>
<evidence type="ECO:0000259" key="1">
    <source>
        <dbReference type="PROSITE" id="PS51186"/>
    </source>
</evidence>
<keyword evidence="3" id="KW-1185">Reference proteome</keyword>
<comment type="caution">
    <text evidence="2">The sequence shown here is derived from an EMBL/GenBank/DDBJ whole genome shotgun (WGS) entry which is preliminary data.</text>
</comment>
<proteinExistence type="predicted"/>
<organism evidence="2 3">
    <name type="scientific">Ureibacillus chungkukjangi</name>
    <dbReference type="NCBI Taxonomy" id="1202712"/>
    <lineage>
        <taxon>Bacteria</taxon>
        <taxon>Bacillati</taxon>
        <taxon>Bacillota</taxon>
        <taxon>Bacilli</taxon>
        <taxon>Bacillales</taxon>
        <taxon>Caryophanaceae</taxon>
        <taxon>Ureibacillus</taxon>
    </lineage>
</organism>
<protein>
    <submittedName>
        <fullName evidence="2">GNAT acetyltransferase-like protein</fullName>
    </submittedName>
</protein>
<dbReference type="Proteomes" id="UP000247416">
    <property type="component" value="Unassembled WGS sequence"/>
</dbReference>
<feature type="domain" description="N-acetyltransferase" evidence="1">
    <location>
        <begin position="100"/>
        <end position="225"/>
    </location>
</feature>
<dbReference type="Gene3D" id="3.40.630.30">
    <property type="match status" value="1"/>
</dbReference>
<dbReference type="SUPFAM" id="SSF55729">
    <property type="entry name" value="Acyl-CoA N-acyltransferases (Nat)"/>
    <property type="match status" value="1"/>
</dbReference>
<dbReference type="GO" id="GO:0016747">
    <property type="term" value="F:acyltransferase activity, transferring groups other than amino-acyl groups"/>
    <property type="evidence" value="ECO:0007669"/>
    <property type="project" value="InterPro"/>
</dbReference>
<name>A0A318U4I9_9BACL</name>
<dbReference type="InterPro" id="IPR000182">
    <property type="entry name" value="GNAT_dom"/>
</dbReference>
<reference evidence="2 3" key="1">
    <citation type="submission" date="2018-06" db="EMBL/GenBank/DDBJ databases">
        <title>Genomic Encyclopedia of Archaeal and Bacterial Type Strains, Phase II (KMG-II): from individual species to whole genera.</title>
        <authorList>
            <person name="Goeker M."/>
        </authorList>
    </citation>
    <scope>NUCLEOTIDE SEQUENCE [LARGE SCALE GENOMIC DNA]</scope>
    <source>
        <strain evidence="2 3">KACC 16626</strain>
    </source>
</reference>
<keyword evidence="2" id="KW-0808">Transferase</keyword>
<accession>A0A318U4I9</accession>
<dbReference type="RefSeq" id="WP_107934477.1">
    <property type="nucleotide sequence ID" value="NZ_JAMAWO010000002.1"/>
</dbReference>
<dbReference type="InterPro" id="IPR027365">
    <property type="entry name" value="GNAT_acetyltra_YdfB-like"/>
</dbReference>
<sequence>MLTDDIVMDIHAKVLFQHDIENRITRINEPPFDLAPKVFIGATRLRNIVRFSSLLDENIVERLEKVFEENAGTDLAEVIKILNEVGQVNDFWMGPAFVFPDIKESNSSNIIQVKHENKALLKPYFPYTFEDFEYKKPCFVVMKDNKPISICCSARQTEEAAEASVFTNENYRGKGYGIEVTNAWAAEVQRQGRVALYSTSWDNFASQALARKLDLIQFGTDIHMG</sequence>
<dbReference type="CDD" id="cd04301">
    <property type="entry name" value="NAT_SF"/>
    <property type="match status" value="1"/>
</dbReference>
<dbReference type="AlphaFoldDB" id="A0A318U4I9"/>